<sequence length="67" mass="7661">MKSKSIPKVRGPTEISRSRQHLNRNFIFRAVSTSVFSNDGAITYNQCFDDADVSNVYIFDAWNDCLI</sequence>
<organism evidence="1 2">
    <name type="scientific">Romanomermis culicivorax</name>
    <name type="common">Nematode worm</name>
    <dbReference type="NCBI Taxonomy" id="13658"/>
    <lineage>
        <taxon>Eukaryota</taxon>
        <taxon>Metazoa</taxon>
        <taxon>Ecdysozoa</taxon>
        <taxon>Nematoda</taxon>
        <taxon>Enoplea</taxon>
        <taxon>Dorylaimia</taxon>
        <taxon>Mermithida</taxon>
        <taxon>Mermithoidea</taxon>
        <taxon>Mermithidae</taxon>
        <taxon>Romanomermis</taxon>
    </lineage>
</organism>
<proteinExistence type="predicted"/>
<dbReference type="AlphaFoldDB" id="A0A915INJ0"/>
<reference evidence="2" key="1">
    <citation type="submission" date="2022-11" db="UniProtKB">
        <authorList>
            <consortium name="WormBaseParasite"/>
        </authorList>
    </citation>
    <scope>IDENTIFICATION</scope>
</reference>
<accession>A0A915INJ0</accession>
<evidence type="ECO:0000313" key="2">
    <source>
        <dbReference type="WBParaSite" id="nRc.2.0.1.t15375-RA"/>
    </source>
</evidence>
<dbReference type="WBParaSite" id="nRc.2.0.1.t15375-RA">
    <property type="protein sequence ID" value="nRc.2.0.1.t15375-RA"/>
    <property type="gene ID" value="nRc.2.0.1.g15375"/>
</dbReference>
<evidence type="ECO:0000313" key="1">
    <source>
        <dbReference type="Proteomes" id="UP000887565"/>
    </source>
</evidence>
<protein>
    <submittedName>
        <fullName evidence="2">Uncharacterized protein</fullName>
    </submittedName>
</protein>
<name>A0A915INJ0_ROMCU</name>
<dbReference type="Proteomes" id="UP000887565">
    <property type="component" value="Unplaced"/>
</dbReference>
<keyword evidence="1" id="KW-1185">Reference proteome</keyword>